<dbReference type="GeneID" id="34591465"/>
<keyword evidence="4" id="KW-1185">Reference proteome</keyword>
<accession>A0A178CQK6</accession>
<feature type="compositionally biased region" description="Polar residues" evidence="1">
    <location>
        <begin position="696"/>
        <end position="706"/>
    </location>
</feature>
<evidence type="ECO:0000313" key="3">
    <source>
        <dbReference type="EMBL" id="OAL32118.1"/>
    </source>
</evidence>
<dbReference type="EMBL" id="LVCJ01000060">
    <property type="protein sequence ID" value="OAL32118.1"/>
    <property type="molecule type" value="Genomic_DNA"/>
</dbReference>
<organism evidence="3 4">
    <name type="scientific">Fonsecaea nubica</name>
    <dbReference type="NCBI Taxonomy" id="856822"/>
    <lineage>
        <taxon>Eukaryota</taxon>
        <taxon>Fungi</taxon>
        <taxon>Dikarya</taxon>
        <taxon>Ascomycota</taxon>
        <taxon>Pezizomycotina</taxon>
        <taxon>Eurotiomycetes</taxon>
        <taxon>Chaetothyriomycetidae</taxon>
        <taxon>Chaetothyriales</taxon>
        <taxon>Herpotrichiellaceae</taxon>
        <taxon>Fonsecaea</taxon>
    </lineage>
</organism>
<feature type="region of interest" description="Disordered" evidence="1">
    <location>
        <begin position="1"/>
        <end position="53"/>
    </location>
</feature>
<name>A0A178CQK6_9EURO</name>
<feature type="compositionally biased region" description="Acidic residues" evidence="1">
    <location>
        <begin position="677"/>
        <end position="694"/>
    </location>
</feature>
<dbReference type="PROSITE" id="PS51379">
    <property type="entry name" value="4FE4S_FER_2"/>
    <property type="match status" value="1"/>
</dbReference>
<gene>
    <name evidence="3" type="ORF">AYO20_08056</name>
</gene>
<evidence type="ECO:0000313" key="4">
    <source>
        <dbReference type="Proteomes" id="UP000185904"/>
    </source>
</evidence>
<sequence>MRARKRSGEEIATPISPKIPRCSTNTTKDALLSRPDPSIPISHEPRTDLSSTQSSESEFYVRITLCSETKALTNDPIRCIKCVEKPLGIEYLDPKVAAHDEFAHIHWLEPMEVTVTRVPSSPGGCAERAGFCGAKLIRRLNINREFYKEMSKPFDESTLLAFDLFDRFGNPKQDGKNPFLSEELFMLGIEPRHGDILLIEDLIVEKPYRRMGLSKLIVSALLEATEQKTHYPFAAILWPEPSKHAHFHDSLAAIVGDSGNEHRPEVFDHYDAEAVAWADSLGFHRIGSSIWFGRASQPKSLMMREDPYHPPTFVRPIKDALPKSILGELNDVGFLEAAQQYLQQTMPDDQRWFATDKEANTLLHLAALRFLPKSVAWMMQQPASAQLITTSNSSGNTPLDALLEKLEIVRTRSWSGTTINIVSNDFQGYTDSMAKCVALLKGAEIESDQDLIQFRYGCTCGKCIHGYLSPRMISALLHAATGQYPMLMPNLENLSGIDWVRLHKDVTRRLPFRCLKPLRCYKSVRRGCVELYNNICKCLAAGRAPIVDSILGTKDDKTACIEKFFMCGGNITGLISLIFRRAFLTDKFCGDGVELPEGDGYLYSETECCNDHEFALVARKCGYESVAEALKETEVSRYPSWYTGWRGSIECDADGCERCDICGNRCASDCTESAPSDSEDTDIDDMDLDTDDMDLNVSSTLPTGGY</sequence>
<evidence type="ECO:0000259" key="2">
    <source>
        <dbReference type="PROSITE" id="PS51379"/>
    </source>
</evidence>
<dbReference type="RefSeq" id="XP_022497733.1">
    <property type="nucleotide sequence ID" value="XM_022646338.1"/>
</dbReference>
<dbReference type="InterPro" id="IPR017896">
    <property type="entry name" value="4Fe4S_Fe-S-bd"/>
</dbReference>
<feature type="region of interest" description="Disordered" evidence="1">
    <location>
        <begin position="669"/>
        <end position="706"/>
    </location>
</feature>
<protein>
    <recommendedName>
        <fullName evidence="2">4Fe-4S ferredoxin-type domain-containing protein</fullName>
    </recommendedName>
</protein>
<feature type="domain" description="4Fe-4S ferredoxin-type" evidence="2">
    <location>
        <begin position="647"/>
        <end position="676"/>
    </location>
</feature>
<comment type="caution">
    <text evidence="3">The sequence shown here is derived from an EMBL/GenBank/DDBJ whole genome shotgun (WGS) entry which is preliminary data.</text>
</comment>
<dbReference type="OrthoDB" id="508139at2759"/>
<dbReference type="CDD" id="cd00347">
    <property type="entry name" value="Flavin_utilizing_monoxygenases"/>
    <property type="match status" value="1"/>
</dbReference>
<dbReference type="Proteomes" id="UP000185904">
    <property type="component" value="Unassembled WGS sequence"/>
</dbReference>
<evidence type="ECO:0000256" key="1">
    <source>
        <dbReference type="SAM" id="MobiDB-lite"/>
    </source>
</evidence>
<dbReference type="AlphaFoldDB" id="A0A178CQK6"/>
<proteinExistence type="predicted"/>
<reference evidence="3 4" key="1">
    <citation type="submission" date="2016-03" db="EMBL/GenBank/DDBJ databases">
        <title>The draft genome sequence of Fonsecaea nubica causative agent of cutaneous subcutaneous infection in human host.</title>
        <authorList>
            <person name="Costa F."/>
            <person name="Sybren D.H."/>
            <person name="Raittz R.T."/>
            <person name="Weiss V.A."/>
            <person name="Leao A.C."/>
            <person name="Gomes R."/>
            <person name="De Souza E.M."/>
            <person name="Pedrosa F.O."/>
            <person name="Steffens M.B."/>
            <person name="Bombassaro A."/>
            <person name="Tadra-Sfeir M.Z."/>
            <person name="Moreno L.F."/>
            <person name="Najafzadeh M.J."/>
            <person name="Felipe M.S."/>
            <person name="Teixeira M."/>
            <person name="Sun J."/>
            <person name="Xi L."/>
            <person name="Castro M.A."/>
            <person name="Vicente V.A."/>
        </authorList>
    </citation>
    <scope>NUCLEOTIDE SEQUENCE [LARGE SCALE GENOMIC DNA]</scope>
    <source>
        <strain evidence="3 4">CBS 269.64</strain>
    </source>
</reference>